<dbReference type="EMBL" id="CP150951">
    <property type="protein sequence ID" value="WZC48718.1"/>
    <property type="molecule type" value="Genomic_DNA"/>
</dbReference>
<sequence length="235" mass="25938">MTSGASMARQSAKTTFETEGRLWLRQAISEQDLQLFDQAAASQTKAGARLARSTTLTHALRADGTLLRALRWIDAETHPVRTVAFNKSEATNWGVPWHQDRVIAVKDRANLPGYTNWTQKSGIWHCEPPQQVLENMLFVRVHLDDTDEDNGAMALALGSHKKGIITAAAAETEAGKLPIEICQAQRGDVLVLKMLTLHCSKPARVPSGRRVLRVDCASFALPPPLEWQDLGAQRL</sequence>
<dbReference type="Pfam" id="PF05721">
    <property type="entry name" value="PhyH"/>
    <property type="match status" value="1"/>
</dbReference>
<dbReference type="InterPro" id="IPR008775">
    <property type="entry name" value="Phytyl_CoA_dOase-like"/>
</dbReference>
<evidence type="ECO:0000256" key="1">
    <source>
        <dbReference type="ARBA" id="ARBA00001954"/>
    </source>
</evidence>
<dbReference type="GO" id="GO:0051213">
    <property type="term" value="F:dioxygenase activity"/>
    <property type="evidence" value="ECO:0007669"/>
    <property type="project" value="UniProtKB-KW"/>
</dbReference>
<dbReference type="PANTHER" id="PTHR20883">
    <property type="entry name" value="PHYTANOYL-COA DIOXYGENASE DOMAIN CONTAINING 1"/>
    <property type="match status" value="1"/>
</dbReference>
<protein>
    <submittedName>
        <fullName evidence="2">Phytanoyl-CoA dioxygenase family protein</fullName>
    </submittedName>
</protein>
<evidence type="ECO:0000313" key="2">
    <source>
        <dbReference type="EMBL" id="WZC48718.1"/>
    </source>
</evidence>
<dbReference type="Gene3D" id="2.60.120.620">
    <property type="entry name" value="q2cbj1_9rhob like domain"/>
    <property type="match status" value="1"/>
</dbReference>
<name>A0ABZ2V2J5_9RHOB</name>
<evidence type="ECO:0000313" key="3">
    <source>
        <dbReference type="Proteomes" id="UP001440612"/>
    </source>
</evidence>
<dbReference type="RefSeq" id="WP_341366831.1">
    <property type="nucleotide sequence ID" value="NZ_CP150951.2"/>
</dbReference>
<dbReference type="SUPFAM" id="SSF51197">
    <property type="entry name" value="Clavaminate synthase-like"/>
    <property type="match status" value="1"/>
</dbReference>
<keyword evidence="2" id="KW-0560">Oxidoreductase</keyword>
<dbReference type="PANTHER" id="PTHR20883:SF48">
    <property type="entry name" value="ECTOINE DIOXYGENASE"/>
    <property type="match status" value="1"/>
</dbReference>
<keyword evidence="3" id="KW-1185">Reference proteome</keyword>
<comment type="cofactor">
    <cofactor evidence="1">
        <name>Fe(2+)</name>
        <dbReference type="ChEBI" id="CHEBI:29033"/>
    </cofactor>
</comment>
<dbReference type="Proteomes" id="UP001440612">
    <property type="component" value="Chromosome"/>
</dbReference>
<accession>A0ABZ2V2J5</accession>
<reference evidence="3" key="1">
    <citation type="submission" date="2024-04" db="EMBL/GenBank/DDBJ databases">
        <title>Phylogenomic analyses of a clade within the roseobacter group suggest taxonomic reassignments of species of the genera Aestuariivita, Citreicella, Loktanella, Nautella, Pelagibaca, Ruegeria, Thalassobius, Thiobacimonas and Tropicibacter, and the proposal o.</title>
        <authorList>
            <person name="Jeon C.O."/>
        </authorList>
    </citation>
    <scope>NUCLEOTIDE SEQUENCE [LARGE SCALE GENOMIC DNA]</scope>
    <source>
        <strain evidence="3">BS5-3</strain>
    </source>
</reference>
<proteinExistence type="predicted"/>
<organism evidence="2 3">
    <name type="scientific">Yoonia phaeophyticola</name>
    <dbReference type="NCBI Taxonomy" id="3137369"/>
    <lineage>
        <taxon>Bacteria</taxon>
        <taxon>Pseudomonadati</taxon>
        <taxon>Pseudomonadota</taxon>
        <taxon>Alphaproteobacteria</taxon>
        <taxon>Rhodobacterales</taxon>
        <taxon>Paracoccaceae</taxon>
        <taxon>Yoonia</taxon>
    </lineage>
</organism>
<gene>
    <name evidence="2" type="ORF">AABB29_18060</name>
</gene>
<keyword evidence="2" id="KW-0223">Dioxygenase</keyword>